<dbReference type="InterPro" id="IPR040394">
    <property type="entry name" value="FBX25/32"/>
</dbReference>
<evidence type="ECO:0000256" key="2">
    <source>
        <dbReference type="ARBA" id="ARBA00004906"/>
    </source>
</evidence>
<evidence type="ECO:0000256" key="3">
    <source>
        <dbReference type="ARBA" id="ARBA00022786"/>
    </source>
</evidence>
<dbReference type="GO" id="GO:0005737">
    <property type="term" value="C:cytoplasm"/>
    <property type="evidence" value="ECO:0007669"/>
    <property type="project" value="TreeGrafter"/>
</dbReference>
<evidence type="ECO:0000256" key="1">
    <source>
        <dbReference type="ARBA" id="ARBA00004123"/>
    </source>
</evidence>
<proteinExistence type="predicted"/>
<evidence type="ECO:0000313" key="5">
    <source>
        <dbReference type="Proteomes" id="UP000887566"/>
    </source>
</evidence>
<dbReference type="PANTHER" id="PTHR13123">
    <property type="entry name" value="LD30288P"/>
    <property type="match status" value="1"/>
</dbReference>
<keyword evidence="5" id="KW-1185">Reference proteome</keyword>
<reference evidence="6" key="1">
    <citation type="submission" date="2022-11" db="UniProtKB">
        <authorList>
            <consortium name="WormBaseParasite"/>
        </authorList>
    </citation>
    <scope>IDENTIFICATION</scope>
</reference>
<dbReference type="GO" id="GO:0019005">
    <property type="term" value="C:SCF ubiquitin ligase complex"/>
    <property type="evidence" value="ECO:0007669"/>
    <property type="project" value="TreeGrafter"/>
</dbReference>
<dbReference type="PANTHER" id="PTHR13123:SF7">
    <property type="entry name" value="LD30288P"/>
    <property type="match status" value="1"/>
</dbReference>
<dbReference type="AlphaFoldDB" id="A0A914W2S3"/>
<sequence length="369" mass="41905">MPFIGQDWRAPGETWVKTMEGWERMKLRPIQICTDAVLLASSPESSPTTAAMLIAKVKTQRRHLDSLGSVSSSDDENAQRIAQDTGALSELEFDLEEEDWRPHCFVKSVKSKEFVGCTSMSEAFHRLNLARAVTDVRRFNYICKVVQILVRDKLQNLSGSARKILLAIVEAIVMHSLESDNQVKTARELVHDFVSGLYSGHHCGSPTLLFQHQGAVSGLGELLTDRQPLTPAESNEDGVTFLDLPREVLHAVLRRLPDHVALLEAAKAHEALESLVEGERRLWLGLCRFHFTPEQIEARTKQLDHIDWRHEFFELKKYFGMREVYADMIHICCHCKALFWKDHGHPCVSVDAPSVRVTPQQFVDMLLFL</sequence>
<keyword evidence="4" id="KW-0539">Nucleus</keyword>
<dbReference type="GO" id="GO:0005634">
    <property type="term" value="C:nucleus"/>
    <property type="evidence" value="ECO:0007669"/>
    <property type="project" value="UniProtKB-SubCell"/>
</dbReference>
<name>A0A914W2S3_9BILA</name>
<dbReference type="SUPFAM" id="SSF81383">
    <property type="entry name" value="F-box domain"/>
    <property type="match status" value="1"/>
</dbReference>
<evidence type="ECO:0000313" key="6">
    <source>
        <dbReference type="WBParaSite" id="PSAMB.scaffold3004size20085.g19938.t1"/>
    </source>
</evidence>
<keyword evidence="3" id="KW-0833">Ubl conjugation pathway</keyword>
<protein>
    <submittedName>
        <fullName evidence="6">F-box domain-containing protein</fullName>
    </submittedName>
</protein>
<comment type="pathway">
    <text evidence="2">Protein modification; protein ubiquitination.</text>
</comment>
<evidence type="ECO:0000256" key="4">
    <source>
        <dbReference type="ARBA" id="ARBA00023242"/>
    </source>
</evidence>
<dbReference type="InterPro" id="IPR036047">
    <property type="entry name" value="F-box-like_dom_sf"/>
</dbReference>
<comment type="subcellular location">
    <subcellularLocation>
        <location evidence="1">Nucleus</location>
    </subcellularLocation>
</comment>
<accession>A0A914W2S3</accession>
<dbReference type="GO" id="GO:0016567">
    <property type="term" value="P:protein ubiquitination"/>
    <property type="evidence" value="ECO:0007669"/>
    <property type="project" value="TreeGrafter"/>
</dbReference>
<organism evidence="5 6">
    <name type="scientific">Plectus sambesii</name>
    <dbReference type="NCBI Taxonomy" id="2011161"/>
    <lineage>
        <taxon>Eukaryota</taxon>
        <taxon>Metazoa</taxon>
        <taxon>Ecdysozoa</taxon>
        <taxon>Nematoda</taxon>
        <taxon>Chromadorea</taxon>
        <taxon>Plectida</taxon>
        <taxon>Plectina</taxon>
        <taxon>Plectoidea</taxon>
        <taxon>Plectidae</taxon>
        <taxon>Plectus</taxon>
    </lineage>
</organism>
<dbReference type="WBParaSite" id="PSAMB.scaffold3004size20085.g19938.t1">
    <property type="protein sequence ID" value="PSAMB.scaffold3004size20085.g19938.t1"/>
    <property type="gene ID" value="PSAMB.scaffold3004size20085.g19938"/>
</dbReference>
<dbReference type="Proteomes" id="UP000887566">
    <property type="component" value="Unplaced"/>
</dbReference>